<evidence type="ECO:0000256" key="1">
    <source>
        <dbReference type="SAM" id="SignalP"/>
    </source>
</evidence>
<gene>
    <name evidence="2" type="ORF">QW060_00740</name>
    <name evidence="3" type="ORF">QW060_20730</name>
</gene>
<reference evidence="3" key="3">
    <citation type="submission" date="2023-06" db="EMBL/GenBank/DDBJ databases">
        <authorList>
            <person name="Lucena T."/>
            <person name="Sun Q."/>
        </authorList>
    </citation>
    <scope>NUCLEOTIDE SEQUENCE</scope>
    <source>
        <strain evidence="3">CECT 7184</strain>
    </source>
</reference>
<comment type="caution">
    <text evidence="3">The sequence shown here is derived from an EMBL/GenBank/DDBJ whole genome shotgun (WGS) entry which is preliminary data.</text>
</comment>
<evidence type="ECO:0008006" key="5">
    <source>
        <dbReference type="Google" id="ProtNLM"/>
    </source>
</evidence>
<keyword evidence="1" id="KW-0732">Signal</keyword>
<name>A0ABT8CY02_9FLAO</name>
<evidence type="ECO:0000313" key="3">
    <source>
        <dbReference type="EMBL" id="MDN3709438.1"/>
    </source>
</evidence>
<feature type="signal peptide" evidence="1">
    <location>
        <begin position="1"/>
        <end position="23"/>
    </location>
</feature>
<organism evidence="3 4">
    <name type="scientific">Paenimyroides ceti</name>
    <dbReference type="NCBI Taxonomy" id="395087"/>
    <lineage>
        <taxon>Bacteria</taxon>
        <taxon>Pseudomonadati</taxon>
        <taxon>Bacteroidota</taxon>
        <taxon>Flavobacteriia</taxon>
        <taxon>Flavobacteriales</taxon>
        <taxon>Flavobacteriaceae</taxon>
        <taxon>Paenimyroides</taxon>
    </lineage>
</organism>
<dbReference type="RefSeq" id="WP_290361818.1">
    <property type="nucleotide sequence ID" value="NZ_JAUFQU010000001.1"/>
</dbReference>
<dbReference type="EMBL" id="JAUFQU010000001">
    <property type="protein sequence ID" value="MDN3705657.1"/>
    <property type="molecule type" value="Genomic_DNA"/>
</dbReference>
<protein>
    <recommendedName>
        <fullName evidence="5">Lipoprotein</fullName>
    </recommendedName>
</protein>
<dbReference type="PROSITE" id="PS51257">
    <property type="entry name" value="PROKAR_LIPOPROTEIN"/>
    <property type="match status" value="1"/>
</dbReference>
<evidence type="ECO:0000313" key="2">
    <source>
        <dbReference type="EMBL" id="MDN3705657.1"/>
    </source>
</evidence>
<dbReference type="EMBL" id="JAUFQU010000035">
    <property type="protein sequence ID" value="MDN3709438.1"/>
    <property type="molecule type" value="Genomic_DNA"/>
</dbReference>
<proteinExistence type="predicted"/>
<sequence>MKKIQFHCLLFISLIMMTIGLIACTNDEAIVSDENKETSNFAGKTSDEGYLYAKAFYQSNLSFGKSVDVIDPDTKQGVTITEVKVNNEARARGYVVKQIKTDVFLFFADVNREKDVLTVYDANTDKQEIFSNLTKNEDYKTTQKFDFIKFTPQKVTAAKGCGFWKKVWGSCTFHRIGVPVEGSPGYCADYSIRNTYFLGSVIHSTGWAPDGVYPCK</sequence>
<reference evidence="3" key="1">
    <citation type="journal article" date="2014" name="Int. J. Syst. Evol. Microbiol.">
        <title>Complete genome of a new Firmicutes species belonging to the dominant human colonic microbiota ('Ruminococcus bicirculans') reveals two chromosomes and a selective capacity to utilize plant glucans.</title>
        <authorList>
            <consortium name="NISC Comparative Sequencing Program"/>
            <person name="Wegmann U."/>
            <person name="Louis P."/>
            <person name="Goesmann A."/>
            <person name="Henrissat B."/>
            <person name="Duncan S.H."/>
            <person name="Flint H.J."/>
        </authorList>
    </citation>
    <scope>NUCLEOTIDE SEQUENCE</scope>
    <source>
        <strain evidence="3">CECT 7184</strain>
    </source>
</reference>
<accession>A0ABT8CY02</accession>
<dbReference type="Proteomes" id="UP001242368">
    <property type="component" value="Unassembled WGS sequence"/>
</dbReference>
<reference evidence="4" key="2">
    <citation type="journal article" date="2019" name="Int. J. Syst. Evol. Microbiol.">
        <title>The Global Catalogue of Microorganisms (GCM) 10K type strain sequencing project: providing services to taxonomists for standard genome sequencing and annotation.</title>
        <authorList>
            <consortium name="The Broad Institute Genomics Platform"/>
            <consortium name="The Broad Institute Genome Sequencing Center for Infectious Disease"/>
            <person name="Wu L."/>
            <person name="Ma J."/>
        </authorList>
    </citation>
    <scope>NUCLEOTIDE SEQUENCE [LARGE SCALE GENOMIC DNA]</scope>
    <source>
        <strain evidence="4">CECT 7184</strain>
    </source>
</reference>
<feature type="chain" id="PRO_5045032521" description="Lipoprotein" evidence="1">
    <location>
        <begin position="24"/>
        <end position="216"/>
    </location>
</feature>
<keyword evidence="4" id="KW-1185">Reference proteome</keyword>
<evidence type="ECO:0000313" key="4">
    <source>
        <dbReference type="Proteomes" id="UP001242368"/>
    </source>
</evidence>